<evidence type="ECO:0000313" key="3">
    <source>
        <dbReference type="Proteomes" id="UP000637578"/>
    </source>
</evidence>
<keyword evidence="1" id="KW-1133">Transmembrane helix</keyword>
<comment type="caution">
    <text evidence="2">The sequence shown here is derived from an EMBL/GenBank/DDBJ whole genome shotgun (WGS) entry which is preliminary data.</text>
</comment>
<keyword evidence="3" id="KW-1185">Reference proteome</keyword>
<dbReference type="EMBL" id="BMMK01000028">
    <property type="protein sequence ID" value="GGM72364.1"/>
    <property type="molecule type" value="Genomic_DNA"/>
</dbReference>
<name>A0A8J3CC43_9PSEU</name>
<keyword evidence="1" id="KW-0472">Membrane</keyword>
<feature type="transmembrane region" description="Helical" evidence="1">
    <location>
        <begin position="49"/>
        <end position="67"/>
    </location>
</feature>
<reference evidence="2" key="2">
    <citation type="submission" date="2020-09" db="EMBL/GenBank/DDBJ databases">
        <authorList>
            <person name="Sun Q."/>
            <person name="Zhou Y."/>
        </authorList>
    </citation>
    <scope>NUCLEOTIDE SEQUENCE</scope>
    <source>
        <strain evidence="2">CGMCC 4.5737</strain>
    </source>
</reference>
<reference evidence="2" key="1">
    <citation type="journal article" date="2014" name="Int. J. Syst. Evol. Microbiol.">
        <title>Complete genome sequence of Corynebacterium casei LMG S-19264T (=DSM 44701T), isolated from a smear-ripened cheese.</title>
        <authorList>
            <consortium name="US DOE Joint Genome Institute (JGI-PGF)"/>
            <person name="Walter F."/>
            <person name="Albersmeier A."/>
            <person name="Kalinowski J."/>
            <person name="Ruckert C."/>
        </authorList>
    </citation>
    <scope>NUCLEOTIDE SEQUENCE</scope>
    <source>
        <strain evidence="2">CGMCC 4.5737</strain>
    </source>
</reference>
<accession>A0A8J3CC43</accession>
<keyword evidence="1" id="KW-0812">Transmembrane</keyword>
<dbReference type="AlphaFoldDB" id="A0A8J3CC43"/>
<dbReference type="RefSeq" id="WP_189060737.1">
    <property type="nucleotide sequence ID" value="NZ_BMMK01000028.1"/>
</dbReference>
<dbReference type="Proteomes" id="UP000637578">
    <property type="component" value="Unassembled WGS sequence"/>
</dbReference>
<evidence type="ECO:0000256" key="1">
    <source>
        <dbReference type="SAM" id="Phobius"/>
    </source>
</evidence>
<sequence length="214" mass="22553">MGEQQRPEVVPLDLLDRAVLRRRAVSVALGAILVAAAFGGIIGLLAGQVAGLVTATVLGVPLLLLAVSEARRRIWLEGASVVVRAIGTRRVDLRDADFDLLLTDARGTRTVGMFVRERSKGRKATNVALAIYSGTGGRELGILPLRRLADTLAGVGDPAALLYSELLVAQLRSEARGDAAQERPLHQLASLAPGGRLAQKLTPDAVARFVTSLG</sequence>
<proteinExistence type="predicted"/>
<protein>
    <submittedName>
        <fullName evidence="2">Uncharacterized protein</fullName>
    </submittedName>
</protein>
<evidence type="ECO:0000313" key="2">
    <source>
        <dbReference type="EMBL" id="GGM72364.1"/>
    </source>
</evidence>
<organism evidence="2 3">
    <name type="scientific">Longimycelium tulufanense</name>
    <dbReference type="NCBI Taxonomy" id="907463"/>
    <lineage>
        <taxon>Bacteria</taxon>
        <taxon>Bacillati</taxon>
        <taxon>Actinomycetota</taxon>
        <taxon>Actinomycetes</taxon>
        <taxon>Pseudonocardiales</taxon>
        <taxon>Pseudonocardiaceae</taxon>
        <taxon>Longimycelium</taxon>
    </lineage>
</organism>
<feature type="transmembrane region" description="Helical" evidence="1">
    <location>
        <begin position="24"/>
        <end position="43"/>
    </location>
</feature>
<gene>
    <name evidence="2" type="ORF">GCM10012275_48640</name>
</gene>